<dbReference type="Pfam" id="PF05291">
    <property type="entry name" value="Bystin"/>
    <property type="match status" value="1"/>
</dbReference>
<dbReference type="GO" id="GO:0030515">
    <property type="term" value="F:snoRNA binding"/>
    <property type="evidence" value="ECO:0007669"/>
    <property type="project" value="TreeGrafter"/>
</dbReference>
<name>A0A7J6K7W0_TOXGO</name>
<evidence type="ECO:0000313" key="3">
    <source>
        <dbReference type="EMBL" id="KAF4643555.1"/>
    </source>
</evidence>
<comment type="similarity">
    <text evidence="1">Belongs to the bystin family.</text>
</comment>
<sequence length="555" mass="61586">MRRLPSLRTNRPNFSASSSATVTGGDLLAQKTGLSRLVGFAALVAFSGVRSILAIDESESCLCFARRTRWFFDVCALPENAHSPERGDRTPSFLPVTRSPEEMPKVQSEKRKVANRHNPLHVDILGQAGVHTPETGLLFQKKGKAAKKSRLSRSADDDEGEDADGVVPRRLSKKILRLVEEQQHHRSENGPDADSGSELDSEDVDRDSGGEDVDSEGFVVIDGEADEEDELYVQRVQQRQGTAAAAPTLADFILEKLRQKEERESSGAAAEAPEEDCSALPPKVVEVYTAMGSFLQKYRSGKMPKAFKVLPRLQRWEEVLLLTQPESWSRQAMFEATKIFTSNLSSAGAQRFLCLVLLPAVRSDISTNKKLNYHLYQALKKALFKPAAFFKGIFLPLALEGCSNREAIIVGSVVAKVSIPVLHAAAALMRLALVPPPQWLPAVSVLMGLLINKKYSLPVKAVQACVAHFHRFAERADLLPVAWHQALLVFVQRYKFCLSEDERSMLKEVLRVHFHEKIGPEIRRELLAKQAALVLQQQQALLEQQQEASPDVEMA</sequence>
<comment type="caution">
    <text evidence="3">The sequence shown here is derived from an EMBL/GenBank/DDBJ whole genome shotgun (WGS) entry which is preliminary data.</text>
</comment>
<dbReference type="GO" id="GO:0030688">
    <property type="term" value="C:preribosome, small subunit precursor"/>
    <property type="evidence" value="ECO:0007669"/>
    <property type="project" value="TreeGrafter"/>
</dbReference>
<keyword evidence="4" id="KW-1185">Reference proteome</keyword>
<gene>
    <name evidence="3" type="ORF">TGRH88_032210</name>
</gene>
<feature type="region of interest" description="Disordered" evidence="2">
    <location>
        <begin position="1"/>
        <end position="20"/>
    </location>
</feature>
<dbReference type="InterPro" id="IPR007955">
    <property type="entry name" value="Bystin"/>
</dbReference>
<feature type="compositionally biased region" description="Basic and acidic residues" evidence="2">
    <location>
        <begin position="99"/>
        <end position="112"/>
    </location>
</feature>
<dbReference type="Proteomes" id="UP000557509">
    <property type="component" value="Unassembled WGS sequence"/>
</dbReference>
<accession>A0A7J6K7W0</accession>
<feature type="compositionally biased region" description="Acidic residues" evidence="2">
    <location>
        <begin position="195"/>
        <end position="215"/>
    </location>
</feature>
<feature type="compositionally biased region" description="Polar residues" evidence="2">
    <location>
        <begin position="7"/>
        <end position="20"/>
    </location>
</feature>
<dbReference type="AlphaFoldDB" id="A0A7J6K7W0"/>
<feature type="region of interest" description="Disordered" evidence="2">
    <location>
        <begin position="180"/>
        <end position="218"/>
    </location>
</feature>
<proteinExistence type="inferred from homology"/>
<dbReference type="GO" id="GO:0005730">
    <property type="term" value="C:nucleolus"/>
    <property type="evidence" value="ECO:0007669"/>
    <property type="project" value="TreeGrafter"/>
</dbReference>
<protein>
    <submittedName>
        <fullName evidence="3">Bystin protein</fullName>
    </submittedName>
</protein>
<dbReference type="PANTHER" id="PTHR12821">
    <property type="entry name" value="BYSTIN"/>
    <property type="match status" value="1"/>
</dbReference>
<dbReference type="EMBL" id="JAAUHK010000192">
    <property type="protein sequence ID" value="KAF4643555.1"/>
    <property type="molecule type" value="Genomic_DNA"/>
</dbReference>
<dbReference type="GO" id="GO:0005737">
    <property type="term" value="C:cytoplasm"/>
    <property type="evidence" value="ECO:0007669"/>
    <property type="project" value="TreeGrafter"/>
</dbReference>
<feature type="region of interest" description="Disordered" evidence="2">
    <location>
        <begin position="148"/>
        <end position="168"/>
    </location>
</feature>
<dbReference type="PANTHER" id="PTHR12821:SF0">
    <property type="entry name" value="BYSTIN"/>
    <property type="match status" value="1"/>
</dbReference>
<dbReference type="GO" id="GO:0006364">
    <property type="term" value="P:rRNA processing"/>
    <property type="evidence" value="ECO:0007669"/>
    <property type="project" value="TreeGrafter"/>
</dbReference>
<feature type="region of interest" description="Disordered" evidence="2">
    <location>
        <begin position="82"/>
        <end position="116"/>
    </location>
</feature>
<dbReference type="VEuPathDB" id="ToxoDB:TGME49_238240"/>
<organism evidence="3 4">
    <name type="scientific">Toxoplasma gondii</name>
    <dbReference type="NCBI Taxonomy" id="5811"/>
    <lineage>
        <taxon>Eukaryota</taxon>
        <taxon>Sar</taxon>
        <taxon>Alveolata</taxon>
        <taxon>Apicomplexa</taxon>
        <taxon>Conoidasida</taxon>
        <taxon>Coccidia</taxon>
        <taxon>Eucoccidiorida</taxon>
        <taxon>Eimeriorina</taxon>
        <taxon>Sarcocystidae</taxon>
        <taxon>Toxoplasma</taxon>
    </lineage>
</organism>
<reference evidence="3 4" key="1">
    <citation type="submission" date="2020-03" db="EMBL/GenBank/DDBJ databases">
        <title>Genome sequence of Toxoplasma gondii RH-88 strain.</title>
        <authorList>
            <person name="Lorenzi H.A."/>
            <person name="Venepally P."/>
            <person name="Rozenberg A."/>
            <person name="Sibley D."/>
        </authorList>
    </citation>
    <scope>NUCLEOTIDE SEQUENCE [LARGE SCALE GENOMIC DNA]</scope>
    <source>
        <strain evidence="3 4">RH-88</strain>
    </source>
</reference>
<feature type="compositionally biased region" description="Basic and acidic residues" evidence="2">
    <location>
        <begin position="180"/>
        <end position="189"/>
    </location>
</feature>
<evidence type="ECO:0000256" key="1">
    <source>
        <dbReference type="ARBA" id="ARBA00007114"/>
    </source>
</evidence>
<evidence type="ECO:0000256" key="2">
    <source>
        <dbReference type="SAM" id="MobiDB-lite"/>
    </source>
</evidence>
<evidence type="ECO:0000313" key="4">
    <source>
        <dbReference type="Proteomes" id="UP000557509"/>
    </source>
</evidence>